<dbReference type="InterPro" id="IPR001173">
    <property type="entry name" value="Glyco_trans_2-like"/>
</dbReference>
<accession>R7TJP3</accession>
<comment type="catalytic activity">
    <reaction evidence="12">
        <text>a di-trans,poly-cis-dolichyl phosphate + UDP-alpha-D-glucose = a di-trans,poly-cis-dolichyl beta-D-glucosyl phosphate + UDP</text>
        <dbReference type="Rhea" id="RHEA:15401"/>
        <dbReference type="Rhea" id="RHEA-COMP:19498"/>
        <dbReference type="Rhea" id="RHEA-COMP:19502"/>
        <dbReference type="ChEBI" id="CHEBI:57525"/>
        <dbReference type="ChEBI" id="CHEBI:57683"/>
        <dbReference type="ChEBI" id="CHEBI:58223"/>
        <dbReference type="ChEBI" id="CHEBI:58885"/>
        <dbReference type="EC" id="2.4.1.117"/>
    </reaction>
    <physiologicalReaction direction="left-to-right" evidence="12">
        <dbReference type="Rhea" id="RHEA:15402"/>
    </physiologicalReaction>
</comment>
<keyword evidence="7" id="KW-0812">Transmembrane</keyword>
<name>R7TJP3_CAPTE</name>
<dbReference type="OMA" id="HMVNTDA"/>
<dbReference type="InterPro" id="IPR029044">
    <property type="entry name" value="Nucleotide-diphossugar_trans"/>
</dbReference>
<comment type="similarity">
    <text evidence="3">Belongs to the glycosyltransferase 2 family.</text>
</comment>
<keyword evidence="17" id="KW-1185">Reference proteome</keyword>
<evidence type="ECO:0000256" key="8">
    <source>
        <dbReference type="ARBA" id="ARBA00022824"/>
    </source>
</evidence>
<dbReference type="Gene3D" id="3.90.550.10">
    <property type="entry name" value="Spore Coat Polysaccharide Biosynthesis Protein SpsA, Chain A"/>
    <property type="match status" value="1"/>
</dbReference>
<evidence type="ECO:0000313" key="15">
    <source>
        <dbReference type="EMBL" id="ELT94048.1"/>
    </source>
</evidence>
<dbReference type="AlphaFoldDB" id="R7TJP3"/>
<gene>
    <name evidence="15" type="ORF">CAPTEDRAFT_18905</name>
</gene>
<dbReference type="FunCoup" id="R7TJP3">
    <property type="interactions" value="1866"/>
</dbReference>
<sequence>MIDTSQLLVVSAVLVSLALIIFVLFLHATASFPNMSRCKSEEFFLNPNKDGRPEKFPSIDDSASVDLTVIVPAYNEQDRLPLMMDEAMLYLEQKQKDEPNFSYEVIVVDDGSKDRTSQVALHYSKEFTTEKVRVLTLQQNKGKGGAIRMGMLSGRGKYMMFADADGATKFSDLDRLQREMERINTEEHGMALVCGSRAHLQDDSVAQRSVFRTILMYGFHLLVLLCVHGLKDTQCGFKLFTRNASRLLFNVMHVDRWAFDVDLLHIAQHYRMPIAEVAVNWQEIEGSKLSPLWASLQMFRDLILIRLRYLTGAWKMTYRLKNE</sequence>
<dbReference type="PANTHER" id="PTHR10859">
    <property type="entry name" value="GLYCOSYL TRANSFERASE"/>
    <property type="match status" value="1"/>
</dbReference>
<evidence type="ECO:0000256" key="11">
    <source>
        <dbReference type="ARBA" id="ARBA00023136"/>
    </source>
</evidence>
<comment type="subcellular location">
    <subcellularLocation>
        <location evidence="1">Endoplasmic reticulum membrane</location>
        <topology evidence="1">Single-pass membrane protein</topology>
    </subcellularLocation>
</comment>
<dbReference type="Pfam" id="PF00535">
    <property type="entry name" value="Glycos_transf_2"/>
    <property type="match status" value="1"/>
</dbReference>
<evidence type="ECO:0000256" key="13">
    <source>
        <dbReference type="ARBA" id="ARBA00070518"/>
    </source>
</evidence>
<keyword evidence="9" id="KW-0735">Signal-anchor</keyword>
<evidence type="ECO:0000256" key="1">
    <source>
        <dbReference type="ARBA" id="ARBA00004389"/>
    </source>
</evidence>
<dbReference type="GO" id="GO:0004581">
    <property type="term" value="F:dolichyl-phosphate beta-glucosyltransferase activity"/>
    <property type="evidence" value="ECO:0007669"/>
    <property type="project" value="UniProtKB-EC"/>
</dbReference>
<keyword evidence="5" id="KW-0328">Glycosyltransferase</keyword>
<feature type="domain" description="Glycosyltransferase 2-like" evidence="14">
    <location>
        <begin position="68"/>
        <end position="244"/>
    </location>
</feature>
<dbReference type="InterPro" id="IPR035518">
    <property type="entry name" value="DPG_synthase"/>
</dbReference>
<dbReference type="EMBL" id="KB309538">
    <property type="protein sequence ID" value="ELT94048.1"/>
    <property type="molecule type" value="Genomic_DNA"/>
</dbReference>
<evidence type="ECO:0000256" key="3">
    <source>
        <dbReference type="ARBA" id="ARBA00006739"/>
    </source>
</evidence>
<evidence type="ECO:0000256" key="4">
    <source>
        <dbReference type="ARBA" id="ARBA00012583"/>
    </source>
</evidence>
<proteinExistence type="inferred from homology"/>
<evidence type="ECO:0000256" key="6">
    <source>
        <dbReference type="ARBA" id="ARBA00022679"/>
    </source>
</evidence>
<keyword evidence="10" id="KW-1133">Transmembrane helix</keyword>
<evidence type="ECO:0000256" key="9">
    <source>
        <dbReference type="ARBA" id="ARBA00022968"/>
    </source>
</evidence>
<evidence type="ECO:0000259" key="14">
    <source>
        <dbReference type="Pfam" id="PF00535"/>
    </source>
</evidence>
<dbReference type="CDD" id="cd04188">
    <property type="entry name" value="DPG_synthase"/>
    <property type="match status" value="1"/>
</dbReference>
<dbReference type="EnsemblMetazoa" id="CapteT18905">
    <property type="protein sequence ID" value="CapteP18905"/>
    <property type="gene ID" value="CapteG18905"/>
</dbReference>
<reference evidence="15 17" key="2">
    <citation type="journal article" date="2013" name="Nature">
        <title>Insights into bilaterian evolution from three spiralian genomes.</title>
        <authorList>
            <person name="Simakov O."/>
            <person name="Marletaz F."/>
            <person name="Cho S.J."/>
            <person name="Edsinger-Gonzales E."/>
            <person name="Havlak P."/>
            <person name="Hellsten U."/>
            <person name="Kuo D.H."/>
            <person name="Larsson T."/>
            <person name="Lv J."/>
            <person name="Arendt D."/>
            <person name="Savage R."/>
            <person name="Osoegawa K."/>
            <person name="de Jong P."/>
            <person name="Grimwood J."/>
            <person name="Chapman J.A."/>
            <person name="Shapiro H."/>
            <person name="Aerts A."/>
            <person name="Otillar R.P."/>
            <person name="Terry A.Y."/>
            <person name="Boore J.L."/>
            <person name="Grigoriev I.V."/>
            <person name="Lindberg D.R."/>
            <person name="Seaver E.C."/>
            <person name="Weisblat D.A."/>
            <person name="Putnam N.H."/>
            <person name="Rokhsar D.S."/>
        </authorList>
    </citation>
    <scope>NUCLEOTIDE SEQUENCE</scope>
    <source>
        <strain evidence="15 17">I ESC-2004</strain>
    </source>
</reference>
<dbReference type="SUPFAM" id="SSF53448">
    <property type="entry name" value="Nucleotide-diphospho-sugar transferases"/>
    <property type="match status" value="1"/>
</dbReference>
<dbReference type="EC" id="2.4.1.117" evidence="4"/>
<comment type="pathway">
    <text evidence="2">Protein modification; protein glycosylation.</text>
</comment>
<evidence type="ECO:0000313" key="16">
    <source>
        <dbReference type="EnsemblMetazoa" id="CapteP18905"/>
    </source>
</evidence>
<keyword evidence="8" id="KW-0256">Endoplasmic reticulum</keyword>
<dbReference type="GO" id="GO:0006487">
    <property type="term" value="P:protein N-linked glycosylation"/>
    <property type="evidence" value="ECO:0007669"/>
    <property type="project" value="TreeGrafter"/>
</dbReference>
<organism evidence="15">
    <name type="scientific">Capitella teleta</name>
    <name type="common">Polychaete worm</name>
    <dbReference type="NCBI Taxonomy" id="283909"/>
    <lineage>
        <taxon>Eukaryota</taxon>
        <taxon>Metazoa</taxon>
        <taxon>Spiralia</taxon>
        <taxon>Lophotrochozoa</taxon>
        <taxon>Annelida</taxon>
        <taxon>Polychaeta</taxon>
        <taxon>Sedentaria</taxon>
        <taxon>Scolecida</taxon>
        <taxon>Capitellidae</taxon>
        <taxon>Capitella</taxon>
    </lineage>
</organism>
<dbReference type="GO" id="GO:0005789">
    <property type="term" value="C:endoplasmic reticulum membrane"/>
    <property type="evidence" value="ECO:0007669"/>
    <property type="project" value="UniProtKB-SubCell"/>
</dbReference>
<dbReference type="EMBL" id="AMQN01002565">
    <property type="status" value="NOT_ANNOTATED_CDS"/>
    <property type="molecule type" value="Genomic_DNA"/>
</dbReference>
<dbReference type="HOGENOM" id="CLU_033536_9_1_1"/>
<dbReference type="PANTHER" id="PTHR10859:SF91">
    <property type="entry name" value="DOLICHYL-PHOSPHATE BETA-GLUCOSYLTRANSFERASE"/>
    <property type="match status" value="1"/>
</dbReference>
<dbReference type="STRING" id="283909.R7TJP3"/>
<dbReference type="OrthoDB" id="3784at2759"/>
<evidence type="ECO:0000256" key="12">
    <source>
        <dbReference type="ARBA" id="ARBA00045097"/>
    </source>
</evidence>
<evidence type="ECO:0000313" key="17">
    <source>
        <dbReference type="Proteomes" id="UP000014760"/>
    </source>
</evidence>
<dbReference type="FunFam" id="3.90.550.10:FF:000068">
    <property type="entry name" value="ALG5, dolichyl-phosphate beta-glucosyltransferase"/>
    <property type="match status" value="1"/>
</dbReference>
<reference evidence="16" key="3">
    <citation type="submission" date="2015-06" db="UniProtKB">
        <authorList>
            <consortium name="EnsemblMetazoa"/>
        </authorList>
    </citation>
    <scope>IDENTIFICATION</scope>
</reference>
<evidence type="ECO:0000256" key="10">
    <source>
        <dbReference type="ARBA" id="ARBA00022989"/>
    </source>
</evidence>
<evidence type="ECO:0000256" key="7">
    <source>
        <dbReference type="ARBA" id="ARBA00022692"/>
    </source>
</evidence>
<evidence type="ECO:0000256" key="5">
    <source>
        <dbReference type="ARBA" id="ARBA00022676"/>
    </source>
</evidence>
<protein>
    <recommendedName>
        <fullName evidence="13">Dolichyl-phosphate beta-glucosyltransferase</fullName>
        <ecNumber evidence="4">2.4.1.117</ecNumber>
    </recommendedName>
</protein>
<dbReference type="Proteomes" id="UP000014760">
    <property type="component" value="Unassembled WGS sequence"/>
</dbReference>
<keyword evidence="11" id="KW-0472">Membrane</keyword>
<evidence type="ECO:0000256" key="2">
    <source>
        <dbReference type="ARBA" id="ARBA00004922"/>
    </source>
</evidence>
<reference evidence="17" key="1">
    <citation type="submission" date="2012-12" db="EMBL/GenBank/DDBJ databases">
        <authorList>
            <person name="Hellsten U."/>
            <person name="Grimwood J."/>
            <person name="Chapman J.A."/>
            <person name="Shapiro H."/>
            <person name="Aerts A."/>
            <person name="Otillar R.P."/>
            <person name="Terry A.Y."/>
            <person name="Boore J.L."/>
            <person name="Simakov O."/>
            <person name="Marletaz F."/>
            <person name="Cho S.-J."/>
            <person name="Edsinger-Gonzales E."/>
            <person name="Havlak P."/>
            <person name="Kuo D.-H."/>
            <person name="Larsson T."/>
            <person name="Lv J."/>
            <person name="Arendt D."/>
            <person name="Savage R."/>
            <person name="Osoegawa K."/>
            <person name="de Jong P."/>
            <person name="Lindberg D.R."/>
            <person name="Seaver E.C."/>
            <person name="Weisblat D.A."/>
            <person name="Putnam N.H."/>
            <person name="Grigoriev I.V."/>
            <person name="Rokhsar D.S."/>
        </authorList>
    </citation>
    <scope>NUCLEOTIDE SEQUENCE</scope>
    <source>
        <strain evidence="17">I ESC-2004</strain>
    </source>
</reference>
<keyword evidence="6" id="KW-0808">Transferase</keyword>